<keyword evidence="2" id="KW-1185">Reference proteome</keyword>
<comment type="caution">
    <text evidence="1">The sequence shown here is derived from an EMBL/GenBank/DDBJ whole genome shotgun (WGS) entry which is preliminary data.</text>
</comment>
<evidence type="ECO:0000313" key="2">
    <source>
        <dbReference type="Proteomes" id="UP001596122"/>
    </source>
</evidence>
<organism evidence="1 2">
    <name type="scientific">Aquipuribacter nitratireducens</name>
    <dbReference type="NCBI Taxonomy" id="650104"/>
    <lineage>
        <taxon>Bacteria</taxon>
        <taxon>Bacillati</taxon>
        <taxon>Actinomycetota</taxon>
        <taxon>Actinomycetes</taxon>
        <taxon>Micrococcales</taxon>
        <taxon>Intrasporangiaceae</taxon>
        <taxon>Aquipuribacter</taxon>
    </lineage>
</organism>
<sequence length="57" mass="5955">MTRSCPTAGRASWLGVSRPGSFAEVPGAHALVWSHPEPVADLVTGLLAERSRDLLGA</sequence>
<accession>A0ABW0GR81</accession>
<reference evidence="2" key="1">
    <citation type="journal article" date="2019" name="Int. J. Syst. Evol. Microbiol.">
        <title>The Global Catalogue of Microorganisms (GCM) 10K type strain sequencing project: providing services to taxonomists for standard genome sequencing and annotation.</title>
        <authorList>
            <consortium name="The Broad Institute Genomics Platform"/>
            <consortium name="The Broad Institute Genome Sequencing Center for Infectious Disease"/>
            <person name="Wu L."/>
            <person name="Ma J."/>
        </authorList>
    </citation>
    <scope>NUCLEOTIDE SEQUENCE [LARGE SCALE GENOMIC DNA]</scope>
    <source>
        <strain evidence="2">CCUG 43114</strain>
    </source>
</reference>
<proteinExistence type="predicted"/>
<dbReference type="Proteomes" id="UP001596122">
    <property type="component" value="Unassembled WGS sequence"/>
</dbReference>
<evidence type="ECO:0000313" key="1">
    <source>
        <dbReference type="EMBL" id="MFC5381735.1"/>
    </source>
</evidence>
<dbReference type="EMBL" id="JBHSLD010000011">
    <property type="protein sequence ID" value="MFC5381735.1"/>
    <property type="molecule type" value="Genomic_DNA"/>
</dbReference>
<gene>
    <name evidence="1" type="ORF">ACFPJ6_13160</name>
</gene>
<name>A0ABW0GR81_9MICO</name>
<evidence type="ECO:0008006" key="3">
    <source>
        <dbReference type="Google" id="ProtNLM"/>
    </source>
</evidence>
<dbReference type="RefSeq" id="WP_340271544.1">
    <property type="nucleotide sequence ID" value="NZ_JBBEOG010000012.1"/>
</dbReference>
<protein>
    <recommendedName>
        <fullName evidence="3">Alpha/beta hydrolase</fullName>
    </recommendedName>
</protein>